<dbReference type="SUPFAM" id="SSF117281">
    <property type="entry name" value="Kelch motif"/>
    <property type="match status" value="1"/>
</dbReference>
<sequence>MGARHSVDELRTYSVERFDPRIGRKVQMSPMRKQRAFFGAAVMGGKIYLCGGSSQIERGELSDVECFDAKSMRWSAVAPMLTPVSCAAVVSHGKEIYVIGG</sequence>
<dbReference type="OrthoDB" id="5857284at2759"/>
<dbReference type="STRING" id="29170.A0A368F837"/>
<protein>
    <submittedName>
        <fullName evidence="2">Kelch repeat protein</fullName>
    </submittedName>
</protein>
<evidence type="ECO:0000256" key="1">
    <source>
        <dbReference type="ARBA" id="ARBA00022441"/>
    </source>
</evidence>
<name>A0A368F837_ANCCA</name>
<dbReference type="EMBL" id="JOJR01002781">
    <property type="protein sequence ID" value="RCN28286.1"/>
    <property type="molecule type" value="Genomic_DNA"/>
</dbReference>
<evidence type="ECO:0000313" key="2">
    <source>
        <dbReference type="EMBL" id="RCN28286.1"/>
    </source>
</evidence>
<dbReference type="PANTHER" id="PTHR45632">
    <property type="entry name" value="LD33804P"/>
    <property type="match status" value="1"/>
</dbReference>
<dbReference type="InterPro" id="IPR006652">
    <property type="entry name" value="Kelch_1"/>
</dbReference>
<keyword evidence="1" id="KW-0880">Kelch repeat</keyword>
<reference evidence="2 3" key="1">
    <citation type="submission" date="2014-10" db="EMBL/GenBank/DDBJ databases">
        <title>Draft genome of the hookworm Ancylostoma caninum.</title>
        <authorList>
            <person name="Mitreva M."/>
        </authorList>
    </citation>
    <scope>NUCLEOTIDE SEQUENCE [LARGE SCALE GENOMIC DNA]</scope>
    <source>
        <strain evidence="2 3">Baltimore</strain>
    </source>
</reference>
<dbReference type="InterPro" id="IPR015915">
    <property type="entry name" value="Kelch-typ_b-propeller"/>
</dbReference>
<dbReference type="SMART" id="SM00612">
    <property type="entry name" value="Kelch"/>
    <property type="match status" value="2"/>
</dbReference>
<gene>
    <name evidence="2" type="ORF">ANCCAN_25971</name>
</gene>
<keyword evidence="3" id="KW-1185">Reference proteome</keyword>
<accession>A0A368F837</accession>
<dbReference type="Proteomes" id="UP000252519">
    <property type="component" value="Unassembled WGS sequence"/>
</dbReference>
<evidence type="ECO:0000313" key="3">
    <source>
        <dbReference type="Proteomes" id="UP000252519"/>
    </source>
</evidence>
<dbReference type="PANTHER" id="PTHR45632:SF17">
    <property type="entry name" value="KELCH-LIKE PROTEIN 31"/>
    <property type="match status" value="1"/>
</dbReference>
<proteinExistence type="predicted"/>
<organism evidence="2 3">
    <name type="scientific">Ancylostoma caninum</name>
    <name type="common">Dog hookworm</name>
    <dbReference type="NCBI Taxonomy" id="29170"/>
    <lineage>
        <taxon>Eukaryota</taxon>
        <taxon>Metazoa</taxon>
        <taxon>Ecdysozoa</taxon>
        <taxon>Nematoda</taxon>
        <taxon>Chromadorea</taxon>
        <taxon>Rhabditida</taxon>
        <taxon>Rhabditina</taxon>
        <taxon>Rhabditomorpha</taxon>
        <taxon>Strongyloidea</taxon>
        <taxon>Ancylostomatidae</taxon>
        <taxon>Ancylostomatinae</taxon>
        <taxon>Ancylostoma</taxon>
    </lineage>
</organism>
<dbReference type="Gene3D" id="2.120.10.80">
    <property type="entry name" value="Kelch-type beta propeller"/>
    <property type="match status" value="1"/>
</dbReference>
<dbReference type="AlphaFoldDB" id="A0A368F837"/>
<comment type="caution">
    <text evidence="2">The sequence shown here is derived from an EMBL/GenBank/DDBJ whole genome shotgun (WGS) entry which is preliminary data.</text>
</comment>
<dbReference type="Pfam" id="PF01344">
    <property type="entry name" value="Kelch_1"/>
    <property type="match status" value="1"/>
</dbReference>